<keyword evidence="4" id="KW-1003">Cell membrane</keyword>
<evidence type="ECO:0000259" key="9">
    <source>
        <dbReference type="PROSITE" id="PS50850"/>
    </source>
</evidence>
<dbReference type="CDD" id="cd17329">
    <property type="entry name" value="MFS_MdtH_MDR_like"/>
    <property type="match status" value="1"/>
</dbReference>
<feature type="transmembrane region" description="Helical" evidence="8">
    <location>
        <begin position="307"/>
        <end position="330"/>
    </location>
</feature>
<gene>
    <name evidence="10" type="ORF">D8M03_10725</name>
</gene>
<evidence type="ECO:0000256" key="7">
    <source>
        <dbReference type="ARBA" id="ARBA00023136"/>
    </source>
</evidence>
<keyword evidence="3" id="KW-0813">Transport</keyword>
<dbReference type="GO" id="GO:0022857">
    <property type="term" value="F:transmembrane transporter activity"/>
    <property type="evidence" value="ECO:0007669"/>
    <property type="project" value="InterPro"/>
</dbReference>
<evidence type="ECO:0000256" key="4">
    <source>
        <dbReference type="ARBA" id="ARBA00022475"/>
    </source>
</evidence>
<organism evidence="10 11">
    <name type="scientific">Ureibacillus endophyticus</name>
    <dbReference type="NCBI Taxonomy" id="1978490"/>
    <lineage>
        <taxon>Bacteria</taxon>
        <taxon>Bacillati</taxon>
        <taxon>Bacillota</taxon>
        <taxon>Bacilli</taxon>
        <taxon>Bacillales</taxon>
        <taxon>Caryophanaceae</taxon>
        <taxon>Ureibacillus</taxon>
    </lineage>
</organism>
<dbReference type="RefSeq" id="WP_121214775.1">
    <property type="nucleotide sequence ID" value="NZ_RBZN01000025.1"/>
</dbReference>
<dbReference type="PROSITE" id="PS50850">
    <property type="entry name" value="MFS"/>
    <property type="match status" value="1"/>
</dbReference>
<dbReference type="AlphaFoldDB" id="A0A494Z0F6"/>
<feature type="transmembrane region" description="Helical" evidence="8">
    <location>
        <begin position="372"/>
        <end position="393"/>
    </location>
</feature>
<dbReference type="SUPFAM" id="SSF103473">
    <property type="entry name" value="MFS general substrate transporter"/>
    <property type="match status" value="1"/>
</dbReference>
<evidence type="ECO:0000256" key="8">
    <source>
        <dbReference type="SAM" id="Phobius"/>
    </source>
</evidence>
<dbReference type="GO" id="GO:0005886">
    <property type="term" value="C:plasma membrane"/>
    <property type="evidence" value="ECO:0007669"/>
    <property type="project" value="UniProtKB-SubCell"/>
</dbReference>
<comment type="caution">
    <text evidence="10">The sequence shown here is derived from an EMBL/GenBank/DDBJ whole genome shotgun (WGS) entry which is preliminary data.</text>
</comment>
<evidence type="ECO:0000256" key="2">
    <source>
        <dbReference type="ARBA" id="ARBA00007520"/>
    </source>
</evidence>
<keyword evidence="11" id="KW-1185">Reference proteome</keyword>
<dbReference type="Proteomes" id="UP000272238">
    <property type="component" value="Unassembled WGS sequence"/>
</dbReference>
<name>A0A494Z0F6_9BACL</name>
<dbReference type="Pfam" id="PF07690">
    <property type="entry name" value="MFS_1"/>
    <property type="match status" value="1"/>
</dbReference>
<dbReference type="InterPro" id="IPR001958">
    <property type="entry name" value="Tet-R_TetA/multi-R_MdtG-like"/>
</dbReference>
<dbReference type="EMBL" id="RBZN01000025">
    <property type="protein sequence ID" value="RKQ15978.1"/>
    <property type="molecule type" value="Genomic_DNA"/>
</dbReference>
<evidence type="ECO:0000256" key="5">
    <source>
        <dbReference type="ARBA" id="ARBA00022692"/>
    </source>
</evidence>
<protein>
    <submittedName>
        <fullName evidence="10">MFS transporter</fullName>
    </submittedName>
</protein>
<evidence type="ECO:0000256" key="3">
    <source>
        <dbReference type="ARBA" id="ARBA00022448"/>
    </source>
</evidence>
<dbReference type="InterPro" id="IPR011701">
    <property type="entry name" value="MFS"/>
</dbReference>
<evidence type="ECO:0000313" key="10">
    <source>
        <dbReference type="EMBL" id="RKQ15978.1"/>
    </source>
</evidence>
<comment type="subcellular location">
    <subcellularLocation>
        <location evidence="1">Cell membrane</location>
        <topology evidence="1">Multi-pass membrane protein</topology>
    </subcellularLocation>
</comment>
<keyword evidence="6 8" id="KW-1133">Transmembrane helix</keyword>
<feature type="transmembrane region" description="Helical" evidence="8">
    <location>
        <begin position="164"/>
        <end position="183"/>
    </location>
</feature>
<dbReference type="PANTHER" id="PTHR43414">
    <property type="entry name" value="MULTIDRUG RESISTANCE PROTEIN MDTG"/>
    <property type="match status" value="1"/>
</dbReference>
<evidence type="ECO:0000256" key="6">
    <source>
        <dbReference type="ARBA" id="ARBA00022989"/>
    </source>
</evidence>
<feature type="transmembrane region" description="Helical" evidence="8">
    <location>
        <begin position="12"/>
        <end position="37"/>
    </location>
</feature>
<comment type="similarity">
    <text evidence="2">Belongs to the major facilitator superfamily. TCR/Tet family.</text>
</comment>
<feature type="transmembrane region" description="Helical" evidence="8">
    <location>
        <begin position="137"/>
        <end position="158"/>
    </location>
</feature>
<dbReference type="PANTHER" id="PTHR43414:SF1">
    <property type="entry name" value="PEPTIDE PERMEASE"/>
    <property type="match status" value="1"/>
</dbReference>
<feature type="transmembrane region" description="Helical" evidence="8">
    <location>
        <begin position="253"/>
        <end position="272"/>
    </location>
</feature>
<dbReference type="PROSITE" id="PS00216">
    <property type="entry name" value="SUGAR_TRANSPORT_1"/>
    <property type="match status" value="1"/>
</dbReference>
<sequence length="411" mass="45103">MNGKLKSIHPIGWNIIIGTLFARLASSMSMPFLAIYLTMTKGVSPGMTGIIIAVSALVGVFTSYIGGNLSDQFGRKWIMMGSIIVWTFVFLGFAFADHVAWFFILNALNGICKSFFEPTSRALLSDMTKPENKLMIFNLRYAAINVGVAIGPLIGLQLGSSKSSLPFIITAFVYMIYTISLLIQFKKYNLEEKVAIKKERVTMKQSLQVLGKDTIFLLALIGIILGNAGYSQFSSTLSQYFANAPVFLDGVKLFSYVLVLNAITVLIVQYPVTRIGKKYSPLVSIMFGTMTLSLSLLGFGMLKSVPLMFACAVLFTVGEVLMFSMTDVFIDQIAVQNLKGTYFGAMGFSGLGGVIGPWLGGFLLDYYGYGNGAIVFAYLAALCSLGFPILLYVKIMINKRDILFENKKLHI</sequence>
<keyword evidence="5 8" id="KW-0812">Transmembrane</keyword>
<feature type="transmembrane region" description="Helical" evidence="8">
    <location>
        <begin position="43"/>
        <end position="65"/>
    </location>
</feature>
<proteinExistence type="inferred from homology"/>
<dbReference type="InterPro" id="IPR020846">
    <property type="entry name" value="MFS_dom"/>
</dbReference>
<evidence type="ECO:0000313" key="11">
    <source>
        <dbReference type="Proteomes" id="UP000272238"/>
    </source>
</evidence>
<dbReference type="InterPro" id="IPR005829">
    <property type="entry name" value="Sugar_transporter_CS"/>
</dbReference>
<feature type="transmembrane region" description="Helical" evidence="8">
    <location>
        <begin position="279"/>
        <end position="301"/>
    </location>
</feature>
<feature type="domain" description="Major facilitator superfamily (MFS) profile" evidence="9">
    <location>
        <begin position="1"/>
        <end position="398"/>
    </location>
</feature>
<accession>A0A494Z0F6</accession>
<evidence type="ECO:0000256" key="1">
    <source>
        <dbReference type="ARBA" id="ARBA00004651"/>
    </source>
</evidence>
<dbReference type="PRINTS" id="PR01035">
    <property type="entry name" value="TCRTETA"/>
</dbReference>
<dbReference type="Gene3D" id="1.20.1250.20">
    <property type="entry name" value="MFS general substrate transporter like domains"/>
    <property type="match status" value="1"/>
</dbReference>
<dbReference type="OrthoDB" id="8952229at2"/>
<reference evidence="10 11" key="1">
    <citation type="journal article" date="2016" name="Antonie Van Leeuwenhoek">
        <title>Lysinibacillus endophyticus sp. nov., an indole-3-acetic acid producing endophytic bacterium isolated from corn root (Zea mays cv. Xinken-5).</title>
        <authorList>
            <person name="Yu J."/>
            <person name="Guan X."/>
            <person name="Liu C."/>
            <person name="Xiang W."/>
            <person name="Yu Z."/>
            <person name="Liu X."/>
            <person name="Wang G."/>
        </authorList>
    </citation>
    <scope>NUCLEOTIDE SEQUENCE [LARGE SCALE GENOMIC DNA]</scope>
    <source>
        <strain evidence="10 11">DSM 100506</strain>
    </source>
</reference>
<feature type="transmembrane region" description="Helical" evidence="8">
    <location>
        <begin position="342"/>
        <end position="360"/>
    </location>
</feature>
<feature type="transmembrane region" description="Helical" evidence="8">
    <location>
        <begin position="214"/>
        <end position="233"/>
    </location>
</feature>
<keyword evidence="7 8" id="KW-0472">Membrane</keyword>
<dbReference type="InterPro" id="IPR036259">
    <property type="entry name" value="MFS_trans_sf"/>
</dbReference>